<dbReference type="Proteomes" id="UP000296201">
    <property type="component" value="Chromosome"/>
</dbReference>
<feature type="transmembrane region" description="Helical" evidence="1">
    <location>
        <begin position="364"/>
        <end position="384"/>
    </location>
</feature>
<feature type="transmembrane region" description="Helical" evidence="1">
    <location>
        <begin position="390"/>
        <end position="414"/>
    </location>
</feature>
<name>A0A4V1C906_9GAMM</name>
<feature type="transmembrane region" description="Helical" evidence="1">
    <location>
        <begin position="466"/>
        <end position="490"/>
    </location>
</feature>
<dbReference type="EMBL" id="CP032096">
    <property type="protein sequence ID" value="QBZ83734.1"/>
    <property type="molecule type" value="Genomic_DNA"/>
</dbReference>
<feature type="transmembrane region" description="Helical" evidence="1">
    <location>
        <begin position="338"/>
        <end position="357"/>
    </location>
</feature>
<dbReference type="Gene3D" id="3.30.70.1440">
    <property type="entry name" value="Multidrug efflux transporter AcrB pore domain"/>
    <property type="match status" value="1"/>
</dbReference>
<feature type="transmembrane region" description="Helical" evidence="1">
    <location>
        <begin position="863"/>
        <end position="880"/>
    </location>
</feature>
<feature type="transmembrane region" description="Helical" evidence="1">
    <location>
        <begin position="887"/>
        <end position="907"/>
    </location>
</feature>
<evidence type="ECO:0000313" key="3">
    <source>
        <dbReference type="Proteomes" id="UP000296201"/>
    </source>
</evidence>
<dbReference type="PANTHER" id="PTHR32063">
    <property type="match status" value="1"/>
</dbReference>
<dbReference type="Gene3D" id="3.30.70.1320">
    <property type="entry name" value="Multidrug efflux transporter AcrB pore domain like"/>
    <property type="match status" value="1"/>
</dbReference>
<dbReference type="RefSeq" id="WP_135796330.1">
    <property type="nucleotide sequence ID" value="NZ_CP032096.1"/>
</dbReference>
<dbReference type="Pfam" id="PF00873">
    <property type="entry name" value="ACR_tran"/>
    <property type="match status" value="1"/>
</dbReference>
<dbReference type="Gene3D" id="3.30.70.1430">
    <property type="entry name" value="Multidrug efflux transporter AcrB pore domain"/>
    <property type="match status" value="2"/>
</dbReference>
<keyword evidence="3" id="KW-1185">Reference proteome</keyword>
<keyword evidence="1" id="KW-1133">Transmembrane helix</keyword>
<feature type="transmembrane region" description="Helical" evidence="1">
    <location>
        <begin position="913"/>
        <end position="935"/>
    </location>
</feature>
<proteinExistence type="predicted"/>
<dbReference type="SUPFAM" id="SSF82693">
    <property type="entry name" value="Multidrug efflux transporter AcrB pore domain, PN1, PN2, PC1 and PC2 subdomains"/>
    <property type="match status" value="3"/>
</dbReference>
<keyword evidence="1" id="KW-0812">Transmembrane</keyword>
<evidence type="ECO:0000313" key="2">
    <source>
        <dbReference type="EMBL" id="QBZ83734.1"/>
    </source>
</evidence>
<dbReference type="InterPro" id="IPR001036">
    <property type="entry name" value="Acrflvin-R"/>
</dbReference>
<dbReference type="GO" id="GO:0042910">
    <property type="term" value="F:xenobiotic transmembrane transporter activity"/>
    <property type="evidence" value="ECO:0007669"/>
    <property type="project" value="TreeGrafter"/>
</dbReference>
<reference evidence="2 3" key="1">
    <citation type="submission" date="2018-08" db="EMBL/GenBank/DDBJ databases">
        <title>Horizontal acquisition of hydrogen conversion ability and other habitat adaptations in Hydrogenovibrio crunogenus strains.</title>
        <authorList>
            <person name="Gonnella G."/>
            <person name="Adam N."/>
            <person name="Perner M."/>
        </authorList>
    </citation>
    <scope>NUCLEOTIDE SEQUENCE [LARGE SCALE GENOMIC DNA]</scope>
    <source>
        <strain evidence="2 3">SP-41</strain>
    </source>
</reference>
<dbReference type="Gene3D" id="3.30.2090.10">
    <property type="entry name" value="Multidrug efflux transporter AcrB TolC docking domain, DN and DC subdomains"/>
    <property type="match status" value="2"/>
</dbReference>
<dbReference type="PANTHER" id="PTHR32063:SF18">
    <property type="entry name" value="CATION EFFLUX SYSTEM PROTEIN"/>
    <property type="match status" value="1"/>
</dbReference>
<dbReference type="GO" id="GO:0005886">
    <property type="term" value="C:plasma membrane"/>
    <property type="evidence" value="ECO:0007669"/>
    <property type="project" value="TreeGrafter"/>
</dbReference>
<feature type="transmembrane region" description="Helical" evidence="1">
    <location>
        <begin position="988"/>
        <end position="1011"/>
    </location>
</feature>
<protein>
    <submittedName>
        <fullName evidence="2">Nickel and cobalt resistance protein CnrA</fullName>
    </submittedName>
</protein>
<accession>A0A4V1C906</accession>
<feature type="transmembrane region" description="Helical" evidence="1">
    <location>
        <begin position="962"/>
        <end position="982"/>
    </location>
</feature>
<dbReference type="SUPFAM" id="SSF82866">
    <property type="entry name" value="Multidrug efflux transporter AcrB transmembrane domain"/>
    <property type="match status" value="2"/>
</dbReference>
<dbReference type="OrthoDB" id="9757940at2"/>
<gene>
    <name evidence="2" type="primary">cnrA</name>
    <name evidence="2" type="ORF">GHNINEIG_01795</name>
</gene>
<evidence type="ECO:0000256" key="1">
    <source>
        <dbReference type="SAM" id="Phobius"/>
    </source>
</evidence>
<sequence>MMQRFNLSELAVKHKAVTLYFILLSILVGTVSFINLGRAEDPNFTIKVMVVSANWPGATAEQMQNQVADPIEKKLQQVEYFDFVETTARPGEVTMLVTFKEYTPPEAVEDQFYQVRKRMLDLKGALPQGVQGPFVNDDFADVYFTLYSLTQGDLNYADWLQTAEKTRDALLRVNGVQKVNLLGEQTQQIQITFNAAKMKALGVTQQQLLQNLNAYQSIAPSGFVETIGPRVYLRQTAARDSLEEIRQVPIAVNGQVMHLSDFATVSRGFKKPSHFKIRNQGQEALLLGVVMKKGHNGLDLSDRLSTFTQNWQPNLPKGVTLEKVTNQGDAIALAVNAFQLKFLMAVLVVLAVSFLALGWRAGIVVALAIPLTLALTFFLMQITGKNLDRITLGALILALGLLVDDAIIAIEMMLVKMEEGLERTKAAAYAWTVTASPMLFGTLVTVVGFVPIGFAASNVGEYAGNIFWILAFALLLSWLVAVTFTPYLGFKLLPNVETQNVHDSGAPDNRLTRFLSTWVHRCVRYRKTVVGVTLGIFLVSTFGMAKLVEKQFFPSSDRPELMVDIYLPEGSSQQVTDDLSHQIENYVRQQPEVKTLSSYIGQGAPRFFLALNPELPNPAFAKLIIVTSDAEARNRLKARLQDYIAAGHFDAARVRVHALLYGPPVVWPVTFRVMGDDLNVLRDVGEQVRQKMTENEHIYDPHLEWGEKSPDIELSYDLDRLALLGVTPLNLSQQLQQALRGQTEAELRENTRRILLTSFTQFSSGDALKQLQSLPIETQNGSKVPLQQLADLNVVFNNPVLKRRNRTPYININAEVEGAQPPDVTMAIWKDMANLRESLPDGVRLEIGGSVEQSGKAQASIQTLMPVMVLLMVTLVMLNMQSFLGTFMVLVTAPLGLIGAVAALLLFSQPFGFVATLGLIGLAGILMRNTLILVGQINDNQKQNMAPKEALIDATLRRARPVLLTALAAILAFIPLTTNTFWGPLAYVLIGGIGVGTLLTLLFLPALYALWFRIPQSNQSG</sequence>
<organism evidence="2 3">
    <name type="scientific">Hydrogenovibrio crunogenus</name>
    <dbReference type="NCBI Taxonomy" id="39765"/>
    <lineage>
        <taxon>Bacteria</taxon>
        <taxon>Pseudomonadati</taxon>
        <taxon>Pseudomonadota</taxon>
        <taxon>Gammaproteobacteria</taxon>
        <taxon>Thiotrichales</taxon>
        <taxon>Piscirickettsiaceae</taxon>
        <taxon>Hydrogenovibrio</taxon>
    </lineage>
</organism>
<feature type="transmembrane region" description="Helical" evidence="1">
    <location>
        <begin position="426"/>
        <end position="454"/>
    </location>
</feature>
<dbReference type="InterPro" id="IPR027463">
    <property type="entry name" value="AcrB_DN_DC_subdom"/>
</dbReference>
<dbReference type="PRINTS" id="PR00702">
    <property type="entry name" value="ACRIFLAVINRP"/>
</dbReference>
<keyword evidence="1" id="KW-0472">Membrane</keyword>
<dbReference type="Gene3D" id="1.20.1640.10">
    <property type="entry name" value="Multidrug efflux transporter AcrB transmembrane domain"/>
    <property type="match status" value="2"/>
</dbReference>
<dbReference type="SUPFAM" id="SSF82714">
    <property type="entry name" value="Multidrug efflux transporter AcrB TolC docking domain, DN and DC subdomains"/>
    <property type="match status" value="2"/>
</dbReference>
<dbReference type="AlphaFoldDB" id="A0A4V1C906"/>